<dbReference type="EMBL" id="AJWK01020696">
    <property type="status" value="NOT_ANNOTATED_CDS"/>
    <property type="molecule type" value="Genomic_DNA"/>
</dbReference>
<organism evidence="2 3">
    <name type="scientific">Lutzomyia longipalpis</name>
    <name type="common">Sand fly</name>
    <dbReference type="NCBI Taxonomy" id="7200"/>
    <lineage>
        <taxon>Eukaryota</taxon>
        <taxon>Metazoa</taxon>
        <taxon>Ecdysozoa</taxon>
        <taxon>Arthropoda</taxon>
        <taxon>Hexapoda</taxon>
        <taxon>Insecta</taxon>
        <taxon>Pterygota</taxon>
        <taxon>Neoptera</taxon>
        <taxon>Endopterygota</taxon>
        <taxon>Diptera</taxon>
        <taxon>Nematocera</taxon>
        <taxon>Psychodoidea</taxon>
        <taxon>Psychodidae</taxon>
        <taxon>Lutzomyia</taxon>
        <taxon>Lutzomyia</taxon>
    </lineage>
</organism>
<dbReference type="EnsemblMetazoa" id="LLOJ006383-RA">
    <property type="protein sequence ID" value="LLOJ006383-PA"/>
    <property type="gene ID" value="LLOJ006383"/>
</dbReference>
<name>A0A1B0CNR1_LUTLO</name>
<dbReference type="Proteomes" id="UP000092461">
    <property type="component" value="Unassembled WGS sequence"/>
</dbReference>
<feature type="chain" id="PRO_5008405972" description="Secreted protein" evidence="1">
    <location>
        <begin position="20"/>
        <end position="95"/>
    </location>
</feature>
<dbReference type="AlphaFoldDB" id="A0A1B0CNR1"/>
<reference evidence="2" key="1">
    <citation type="submission" date="2020-05" db="UniProtKB">
        <authorList>
            <consortium name="EnsemblMetazoa"/>
        </authorList>
    </citation>
    <scope>IDENTIFICATION</scope>
    <source>
        <strain evidence="2">Jacobina</strain>
    </source>
</reference>
<dbReference type="VEuPathDB" id="VectorBase:LLOJ006383"/>
<feature type="signal peptide" evidence="1">
    <location>
        <begin position="1"/>
        <end position="19"/>
    </location>
</feature>
<evidence type="ECO:0000256" key="1">
    <source>
        <dbReference type="SAM" id="SignalP"/>
    </source>
</evidence>
<evidence type="ECO:0000313" key="3">
    <source>
        <dbReference type="Proteomes" id="UP000092461"/>
    </source>
</evidence>
<proteinExistence type="predicted"/>
<evidence type="ECO:0000313" key="2">
    <source>
        <dbReference type="EnsemblMetazoa" id="LLOJ006383-PA"/>
    </source>
</evidence>
<accession>A0A1B0CNR1</accession>
<evidence type="ECO:0008006" key="4">
    <source>
        <dbReference type="Google" id="ProtNLM"/>
    </source>
</evidence>
<keyword evidence="1" id="KW-0732">Signal</keyword>
<keyword evidence="3" id="KW-1185">Reference proteome</keyword>
<protein>
    <recommendedName>
        <fullName evidence="4">Secreted protein</fullName>
    </recommendedName>
</protein>
<sequence>MRFFLLTFAVALVFAIILGKPALNIGSLTGALENVVGDVGDVVVEAVDVTTGAAEDLINVVTVTLGDTTSLPSEVLGGTTNFVTVTLGDLTDATG</sequence>